<feature type="chain" id="PRO_5046637169" description="DUF4382 domain-containing protein" evidence="1">
    <location>
        <begin position="21"/>
        <end position="212"/>
    </location>
</feature>
<feature type="signal peptide" evidence="1">
    <location>
        <begin position="1"/>
        <end position="20"/>
    </location>
</feature>
<dbReference type="PROSITE" id="PS51257">
    <property type="entry name" value="PROKAR_LIPOPROTEIN"/>
    <property type="match status" value="1"/>
</dbReference>
<accession>A0ABW5LGF6</accession>
<evidence type="ECO:0000313" key="3">
    <source>
        <dbReference type="Proteomes" id="UP001597319"/>
    </source>
</evidence>
<gene>
    <name evidence="2" type="ORF">ACFSR1_14705</name>
</gene>
<evidence type="ECO:0000313" key="2">
    <source>
        <dbReference type="EMBL" id="MFD2563928.1"/>
    </source>
</evidence>
<keyword evidence="3" id="KW-1185">Reference proteome</keyword>
<evidence type="ECO:0000256" key="1">
    <source>
        <dbReference type="SAM" id="SignalP"/>
    </source>
</evidence>
<organism evidence="2 3">
    <name type="scientific">Aquimarina rubra</name>
    <dbReference type="NCBI Taxonomy" id="1920033"/>
    <lineage>
        <taxon>Bacteria</taxon>
        <taxon>Pseudomonadati</taxon>
        <taxon>Bacteroidota</taxon>
        <taxon>Flavobacteriia</taxon>
        <taxon>Flavobacteriales</taxon>
        <taxon>Flavobacteriaceae</taxon>
        <taxon>Aquimarina</taxon>
    </lineage>
</organism>
<sequence>MKTIKVFALICSFLAVYSCAEDDDNTIVLNSEDTGVFLAEDLIIFNLQGENNLLNLEKDALETLLGQTDDPDEIASLEEQIAEIEMNLTSNNEDIASFEGIIAQAQEDEGIVFIRIPPRPPLPGPCGTANCPPKFENLNTIIFIRTLLELSASLNNNNQEPLGAFGDLETYQDGPFQSISFESFNQSSNSAILELNFQIENLQESITVEGTF</sequence>
<keyword evidence="1" id="KW-0732">Signal</keyword>
<proteinExistence type="predicted"/>
<name>A0ABW5LGF6_9FLAO</name>
<comment type="caution">
    <text evidence="2">The sequence shown here is derived from an EMBL/GenBank/DDBJ whole genome shotgun (WGS) entry which is preliminary data.</text>
</comment>
<reference evidence="3" key="1">
    <citation type="journal article" date="2019" name="Int. J. Syst. Evol. Microbiol.">
        <title>The Global Catalogue of Microorganisms (GCM) 10K type strain sequencing project: providing services to taxonomists for standard genome sequencing and annotation.</title>
        <authorList>
            <consortium name="The Broad Institute Genomics Platform"/>
            <consortium name="The Broad Institute Genome Sequencing Center for Infectious Disease"/>
            <person name="Wu L."/>
            <person name="Ma J."/>
        </authorList>
    </citation>
    <scope>NUCLEOTIDE SEQUENCE [LARGE SCALE GENOMIC DNA]</scope>
    <source>
        <strain evidence="3">KCTC 52274</strain>
    </source>
</reference>
<dbReference type="EMBL" id="JBHULE010000019">
    <property type="protein sequence ID" value="MFD2563928.1"/>
    <property type="molecule type" value="Genomic_DNA"/>
</dbReference>
<evidence type="ECO:0008006" key="4">
    <source>
        <dbReference type="Google" id="ProtNLM"/>
    </source>
</evidence>
<dbReference type="RefSeq" id="WP_378293760.1">
    <property type="nucleotide sequence ID" value="NZ_JBHULE010000019.1"/>
</dbReference>
<dbReference type="Proteomes" id="UP001597319">
    <property type="component" value="Unassembled WGS sequence"/>
</dbReference>
<protein>
    <recommendedName>
        <fullName evidence="4">DUF4382 domain-containing protein</fullName>
    </recommendedName>
</protein>